<dbReference type="EMBL" id="AP014940">
    <property type="protein sequence ID" value="BAV95911.1"/>
    <property type="molecule type" value="Genomic_DNA"/>
</dbReference>
<dbReference type="AlphaFoldDB" id="A0AAU9AKZ9"/>
<dbReference type="Proteomes" id="UP000218824">
    <property type="component" value="Chromosome"/>
</dbReference>
<evidence type="ECO:0000313" key="1">
    <source>
        <dbReference type="EMBL" id="BAV95911.1"/>
    </source>
</evidence>
<dbReference type="GeneID" id="83062337"/>
<sequence>MKPSYAKSAVEPVVVQKLQGDELSVRYSVFPESSYYSGGINYEKAGDTLKIVIDRCGISDKCAPMAKTVIPLDDKWQAEVRLPYHGEKVVLVHADQEEQIYP</sequence>
<accession>A0AAU9AKZ9</accession>
<dbReference type="RefSeq" id="WP_074871606.1">
    <property type="nucleotide sequence ID" value="NZ_AP014940.1"/>
</dbReference>
<evidence type="ECO:0000313" key="2">
    <source>
        <dbReference type="Proteomes" id="UP000218824"/>
    </source>
</evidence>
<dbReference type="KEGG" id="lem:LEN_0424"/>
<gene>
    <name evidence="1" type="ORF">LEN_0424</name>
</gene>
<name>A0AAU9AKZ9_LYSEN</name>
<organism evidence="1 2">
    <name type="scientific">Lysobacter enzymogenes</name>
    <dbReference type="NCBI Taxonomy" id="69"/>
    <lineage>
        <taxon>Bacteria</taxon>
        <taxon>Pseudomonadati</taxon>
        <taxon>Pseudomonadota</taxon>
        <taxon>Gammaproteobacteria</taxon>
        <taxon>Lysobacterales</taxon>
        <taxon>Lysobacteraceae</taxon>
        <taxon>Lysobacter</taxon>
    </lineage>
</organism>
<proteinExistence type="predicted"/>
<reference evidence="1 2" key="1">
    <citation type="journal article" date="2017" name="DNA Res.">
        <title>Complete genome sequence and expression profile of the commercial lytic enzyme producer Lysobacter enzymogenes M497-1.</title>
        <authorList>
            <person name="Takami H."/>
            <person name="Toyoda A."/>
            <person name="Uchiyama I."/>
            <person name="Itoh T."/>
            <person name="Takaki Y."/>
            <person name="Arai W."/>
            <person name="Nishi S."/>
            <person name="Kawai M."/>
            <person name="Shinya K."/>
            <person name="Ikeda H."/>
        </authorList>
    </citation>
    <scope>NUCLEOTIDE SEQUENCE [LARGE SCALE GENOMIC DNA]</scope>
    <source>
        <strain evidence="1 2">M497-1</strain>
    </source>
</reference>
<protein>
    <submittedName>
        <fullName evidence="1">Uncharacterized protein</fullName>
    </submittedName>
</protein>